<dbReference type="SUPFAM" id="SSF53756">
    <property type="entry name" value="UDP-Glycosyltransferase/glycogen phosphorylase"/>
    <property type="match status" value="1"/>
</dbReference>
<sequence>MQEAQSGLIPKFAENFFNATVDYRINNFTYFDHSIIRPAISKDDKKRMRTLSEKDFDDPIKRKTDAVLAVISNCHAESGRLEYMRELDRFLNVTKVGGCFRNRRSSEEVEAMIKSHYFVVAFENVECAGYATEKFWRLTKGIVPIVLRRRILKGLAPPGSFVAADDYRSPRELARHLLATIESREEYRKYGYHIPASHYFFHL</sequence>
<dbReference type="Gene3D" id="3.40.50.11660">
    <property type="entry name" value="Glycosyl transferase family 10, C-terminal domain"/>
    <property type="match status" value="1"/>
</dbReference>
<keyword evidence="5" id="KW-0472">Membrane</keyword>
<evidence type="ECO:0000256" key="1">
    <source>
        <dbReference type="ARBA" id="ARBA00004922"/>
    </source>
</evidence>
<keyword evidence="8" id="KW-1185">Reference proteome</keyword>
<comment type="subcellular location">
    <subcellularLocation>
        <location evidence="5">Golgi apparatus</location>
        <location evidence="5">Golgi stack membrane</location>
        <topology evidence="5">Single-pass type II membrane protein</topology>
    </subcellularLocation>
</comment>
<evidence type="ECO:0000256" key="3">
    <source>
        <dbReference type="ARBA" id="ARBA00022676"/>
    </source>
</evidence>
<accession>A0AAN4ZG58</accession>
<comment type="caution">
    <text evidence="7">The sequence shown here is derived from an EMBL/GenBank/DDBJ whole genome shotgun (WGS) entry which is preliminary data.</text>
</comment>
<keyword evidence="5" id="KW-0333">Golgi apparatus</keyword>
<comment type="similarity">
    <text evidence="2 5">Belongs to the glycosyltransferase 10 family.</text>
</comment>
<evidence type="ECO:0000259" key="6">
    <source>
        <dbReference type="Pfam" id="PF00852"/>
    </source>
</evidence>
<dbReference type="PANTHER" id="PTHR11929">
    <property type="entry name" value="ALPHA- 1,3 -FUCOSYLTRANSFERASE"/>
    <property type="match status" value="1"/>
</dbReference>
<comment type="pathway">
    <text evidence="1">Protein modification; protein glycosylation.</text>
</comment>
<reference evidence="8" key="1">
    <citation type="submission" date="2022-10" db="EMBL/GenBank/DDBJ databases">
        <title>Genome assembly of Pristionchus species.</title>
        <authorList>
            <person name="Yoshida K."/>
            <person name="Sommer R.J."/>
        </authorList>
    </citation>
    <scope>NUCLEOTIDE SEQUENCE [LARGE SCALE GENOMIC DNA]</scope>
    <source>
        <strain evidence="8">RS5460</strain>
    </source>
</reference>
<keyword evidence="5" id="KW-0812">Transmembrane</keyword>
<dbReference type="InterPro" id="IPR038577">
    <property type="entry name" value="GT10-like_C_sf"/>
</dbReference>
<dbReference type="EC" id="2.4.1.-" evidence="5"/>
<evidence type="ECO:0000256" key="5">
    <source>
        <dbReference type="RuleBase" id="RU003832"/>
    </source>
</evidence>
<keyword evidence="4 5" id="KW-0808">Transferase</keyword>
<dbReference type="AlphaFoldDB" id="A0AAN4ZG58"/>
<dbReference type="EMBL" id="BTRK01000002">
    <property type="protein sequence ID" value="GMR37918.1"/>
    <property type="molecule type" value="Genomic_DNA"/>
</dbReference>
<dbReference type="GO" id="GO:0032580">
    <property type="term" value="C:Golgi cisterna membrane"/>
    <property type="evidence" value="ECO:0007669"/>
    <property type="project" value="UniProtKB-SubCell"/>
</dbReference>
<dbReference type="InterPro" id="IPR001503">
    <property type="entry name" value="Glyco_trans_10"/>
</dbReference>
<dbReference type="Proteomes" id="UP001328107">
    <property type="component" value="Unassembled WGS sequence"/>
</dbReference>
<evidence type="ECO:0000313" key="7">
    <source>
        <dbReference type="EMBL" id="GMR37918.1"/>
    </source>
</evidence>
<dbReference type="InterPro" id="IPR055270">
    <property type="entry name" value="Glyco_tran_10_C"/>
</dbReference>
<feature type="domain" description="Fucosyltransferase C-terminal" evidence="6">
    <location>
        <begin position="61"/>
        <end position="190"/>
    </location>
</feature>
<dbReference type="Pfam" id="PF00852">
    <property type="entry name" value="Glyco_transf_10"/>
    <property type="match status" value="1"/>
</dbReference>
<protein>
    <recommendedName>
        <fullName evidence="5">Fucosyltransferase</fullName>
        <ecNumber evidence="5">2.4.1.-</ecNumber>
    </recommendedName>
</protein>
<name>A0AAN4ZG58_9BILA</name>
<keyword evidence="3 5" id="KW-0328">Glycosyltransferase</keyword>
<evidence type="ECO:0000313" key="8">
    <source>
        <dbReference type="Proteomes" id="UP001328107"/>
    </source>
</evidence>
<evidence type="ECO:0000256" key="4">
    <source>
        <dbReference type="ARBA" id="ARBA00022679"/>
    </source>
</evidence>
<dbReference type="PANTHER" id="PTHR11929:SF226">
    <property type="entry name" value="ATP-DEPENDENT DNA HELICASE-RELATED"/>
    <property type="match status" value="1"/>
</dbReference>
<gene>
    <name evidence="7" type="ORF">PMAYCL1PPCAC_08113</name>
</gene>
<dbReference type="GO" id="GO:0046920">
    <property type="term" value="F:alpha-(1-&gt;3)-fucosyltransferase activity"/>
    <property type="evidence" value="ECO:0007669"/>
    <property type="project" value="TreeGrafter"/>
</dbReference>
<evidence type="ECO:0000256" key="2">
    <source>
        <dbReference type="ARBA" id="ARBA00008919"/>
    </source>
</evidence>
<organism evidence="7 8">
    <name type="scientific">Pristionchus mayeri</name>
    <dbReference type="NCBI Taxonomy" id="1317129"/>
    <lineage>
        <taxon>Eukaryota</taxon>
        <taxon>Metazoa</taxon>
        <taxon>Ecdysozoa</taxon>
        <taxon>Nematoda</taxon>
        <taxon>Chromadorea</taxon>
        <taxon>Rhabditida</taxon>
        <taxon>Rhabditina</taxon>
        <taxon>Diplogasteromorpha</taxon>
        <taxon>Diplogasteroidea</taxon>
        <taxon>Neodiplogasteridae</taxon>
        <taxon>Pristionchus</taxon>
    </lineage>
</organism>
<proteinExistence type="inferred from homology"/>